<keyword evidence="2 6" id="KW-0560">Oxidoreductase</keyword>
<evidence type="ECO:0000256" key="4">
    <source>
        <dbReference type="ARBA" id="ARBA00048782"/>
    </source>
</evidence>
<reference evidence="7" key="1">
    <citation type="submission" date="2023-07" db="EMBL/GenBank/DDBJ databases">
        <title>Christiangramia sp. SM2212., a novel bacterium of the family Flavobacteriaceae isolated from the sea sediment.</title>
        <authorList>
            <person name="Wang J."/>
            <person name="Zhang X."/>
        </authorList>
    </citation>
    <scope>NUCLEOTIDE SEQUENCE [LARGE SCALE GENOMIC DNA]</scope>
    <source>
        <strain evidence="7">SM2212</strain>
    </source>
</reference>
<comment type="catalytic activity">
    <reaction evidence="4">
        <text>[thioredoxin]-disulfide + L-methionine + H2O = L-methionine (S)-S-oxide + [thioredoxin]-dithiol</text>
        <dbReference type="Rhea" id="RHEA:19993"/>
        <dbReference type="Rhea" id="RHEA-COMP:10698"/>
        <dbReference type="Rhea" id="RHEA-COMP:10700"/>
        <dbReference type="ChEBI" id="CHEBI:15377"/>
        <dbReference type="ChEBI" id="CHEBI:29950"/>
        <dbReference type="ChEBI" id="CHEBI:50058"/>
        <dbReference type="ChEBI" id="CHEBI:57844"/>
        <dbReference type="ChEBI" id="CHEBI:58772"/>
        <dbReference type="EC" id="1.8.4.11"/>
    </reaction>
</comment>
<dbReference type="Proteomes" id="UP001257234">
    <property type="component" value="Unassembled WGS sequence"/>
</dbReference>
<name>A0ABU1EPC4_9FLAO</name>
<dbReference type="GO" id="GO:0008113">
    <property type="term" value="F:peptide-methionine (S)-S-oxide reductase activity"/>
    <property type="evidence" value="ECO:0007669"/>
    <property type="project" value="UniProtKB-EC"/>
</dbReference>
<evidence type="ECO:0000259" key="5">
    <source>
        <dbReference type="Pfam" id="PF01625"/>
    </source>
</evidence>
<keyword evidence="7" id="KW-1185">Reference proteome</keyword>
<dbReference type="PANTHER" id="PTHR43774">
    <property type="entry name" value="PEPTIDE METHIONINE SULFOXIDE REDUCTASE"/>
    <property type="match status" value="1"/>
</dbReference>
<feature type="domain" description="Peptide methionine sulphoxide reductase MsrA" evidence="5">
    <location>
        <begin position="3"/>
        <end position="136"/>
    </location>
</feature>
<protein>
    <recommendedName>
        <fullName evidence="1">peptide-methionine (S)-S-oxide reductase</fullName>
        <ecNumber evidence="1">1.8.4.11</ecNumber>
    </recommendedName>
</protein>
<dbReference type="InterPro" id="IPR002569">
    <property type="entry name" value="Met_Sox_Rdtase_MsrA_dom"/>
</dbReference>
<gene>
    <name evidence="6" type="ORF">RE431_06315</name>
</gene>
<evidence type="ECO:0000256" key="3">
    <source>
        <dbReference type="ARBA" id="ARBA00047806"/>
    </source>
</evidence>
<comment type="caution">
    <text evidence="6">The sequence shown here is derived from an EMBL/GenBank/DDBJ whole genome shotgun (WGS) entry which is preliminary data.</text>
</comment>
<dbReference type="InterPro" id="IPR036509">
    <property type="entry name" value="Met_Sox_Rdtase_MsrA_sf"/>
</dbReference>
<evidence type="ECO:0000313" key="7">
    <source>
        <dbReference type="Proteomes" id="UP001257234"/>
    </source>
</evidence>
<dbReference type="Gene3D" id="3.30.1060.10">
    <property type="entry name" value="Peptide methionine sulphoxide reductase MsrA"/>
    <property type="match status" value="1"/>
</dbReference>
<evidence type="ECO:0000256" key="2">
    <source>
        <dbReference type="ARBA" id="ARBA00023002"/>
    </source>
</evidence>
<evidence type="ECO:0000256" key="1">
    <source>
        <dbReference type="ARBA" id="ARBA00012502"/>
    </source>
</evidence>
<dbReference type="EC" id="1.8.4.11" evidence="1"/>
<dbReference type="SUPFAM" id="SSF55068">
    <property type="entry name" value="Peptide methionine sulfoxide reductase"/>
    <property type="match status" value="1"/>
</dbReference>
<sequence length="156" mass="18329">MGFGGGCHWCTEAVFQSIKGVEEVRQGYISTSSDPDRFYEGVLINYDPDQVELHKLIEIHLKTHKSTSNHSMRDKYLSAVYTFHKNQEKTVNNILNDIRNLFPECIITRAYNFGKFIASRKQIQNYYLKDPERPFCKRYIEPKLEMLKLNETINTK</sequence>
<evidence type="ECO:0000313" key="6">
    <source>
        <dbReference type="EMBL" id="MDR5590245.1"/>
    </source>
</evidence>
<organism evidence="6 7">
    <name type="scientific">Christiangramia sediminicola</name>
    <dbReference type="NCBI Taxonomy" id="3073267"/>
    <lineage>
        <taxon>Bacteria</taxon>
        <taxon>Pseudomonadati</taxon>
        <taxon>Bacteroidota</taxon>
        <taxon>Flavobacteriia</taxon>
        <taxon>Flavobacteriales</taxon>
        <taxon>Flavobacteriaceae</taxon>
        <taxon>Christiangramia</taxon>
    </lineage>
</organism>
<comment type="catalytic activity">
    <reaction evidence="3">
        <text>L-methionyl-[protein] + [thioredoxin]-disulfide + H2O = L-methionyl-(S)-S-oxide-[protein] + [thioredoxin]-dithiol</text>
        <dbReference type="Rhea" id="RHEA:14217"/>
        <dbReference type="Rhea" id="RHEA-COMP:10698"/>
        <dbReference type="Rhea" id="RHEA-COMP:10700"/>
        <dbReference type="Rhea" id="RHEA-COMP:12313"/>
        <dbReference type="Rhea" id="RHEA-COMP:12315"/>
        <dbReference type="ChEBI" id="CHEBI:15377"/>
        <dbReference type="ChEBI" id="CHEBI:16044"/>
        <dbReference type="ChEBI" id="CHEBI:29950"/>
        <dbReference type="ChEBI" id="CHEBI:44120"/>
        <dbReference type="ChEBI" id="CHEBI:50058"/>
        <dbReference type="EC" id="1.8.4.11"/>
    </reaction>
</comment>
<proteinExistence type="predicted"/>
<dbReference type="Pfam" id="PF01625">
    <property type="entry name" value="PMSR"/>
    <property type="match status" value="1"/>
</dbReference>
<dbReference type="PANTHER" id="PTHR43774:SF1">
    <property type="entry name" value="PEPTIDE METHIONINE SULFOXIDE REDUCTASE MSRA 2"/>
    <property type="match status" value="1"/>
</dbReference>
<dbReference type="EMBL" id="JAVJIU010000002">
    <property type="protein sequence ID" value="MDR5590245.1"/>
    <property type="molecule type" value="Genomic_DNA"/>
</dbReference>
<accession>A0ABU1EPC4</accession>